<comment type="subcellular location">
    <subcellularLocation>
        <location evidence="1">Cytoplasm</location>
        <location evidence="1">Cytoskeleton</location>
        <location evidence="1">Cilium axoneme</location>
    </subcellularLocation>
</comment>
<dbReference type="GO" id="GO:0005930">
    <property type="term" value="C:axoneme"/>
    <property type="evidence" value="ECO:0007669"/>
    <property type="project" value="UniProtKB-SubCell"/>
</dbReference>
<dbReference type="InterPro" id="IPR001611">
    <property type="entry name" value="Leu-rich_rpt"/>
</dbReference>
<dbReference type="PANTHER" id="PTHR48010">
    <property type="entry name" value="OS05G0588300 PROTEIN"/>
    <property type="match status" value="1"/>
</dbReference>
<dbReference type="Gene3D" id="3.80.10.10">
    <property type="entry name" value="Ribonuclease Inhibitor"/>
    <property type="match status" value="1"/>
</dbReference>
<dbReference type="EMBL" id="BRXU01000005">
    <property type="protein sequence ID" value="GLC51812.1"/>
    <property type="molecule type" value="Genomic_DNA"/>
</dbReference>
<keyword evidence="3" id="KW-1185">Reference proteome</keyword>
<name>A0A9W6BGN3_9CHLO</name>
<protein>
    <submittedName>
        <fullName evidence="2">Uncharacterized protein</fullName>
    </submittedName>
</protein>
<evidence type="ECO:0000313" key="2">
    <source>
        <dbReference type="EMBL" id="GLC51812.1"/>
    </source>
</evidence>
<comment type="caution">
    <text evidence="2">The sequence shown here is derived from an EMBL/GenBank/DDBJ whole genome shotgun (WGS) entry which is preliminary data.</text>
</comment>
<dbReference type="SUPFAM" id="SSF52058">
    <property type="entry name" value="L domain-like"/>
    <property type="match status" value="1"/>
</dbReference>
<dbReference type="PANTHER" id="PTHR48010:SF58">
    <property type="entry name" value="RECEPTOR PROTEIN KINASE-LIKE PROTEIN ZAR1"/>
    <property type="match status" value="1"/>
</dbReference>
<accession>A0A9W6BGN3</accession>
<evidence type="ECO:0000256" key="1">
    <source>
        <dbReference type="ARBA" id="ARBA00004430"/>
    </source>
</evidence>
<dbReference type="Proteomes" id="UP001165080">
    <property type="component" value="Unassembled WGS sequence"/>
</dbReference>
<proteinExistence type="predicted"/>
<gene>
    <name evidence="2" type="primary">PLEST003522</name>
    <name evidence="2" type="ORF">PLESTB_000551100</name>
</gene>
<evidence type="ECO:0000313" key="3">
    <source>
        <dbReference type="Proteomes" id="UP001165080"/>
    </source>
</evidence>
<dbReference type="AlphaFoldDB" id="A0A9W6BGN3"/>
<dbReference type="InterPro" id="IPR032675">
    <property type="entry name" value="LRR_dom_sf"/>
</dbReference>
<dbReference type="InterPro" id="IPR050994">
    <property type="entry name" value="At_inactive_RLKs"/>
</dbReference>
<dbReference type="Pfam" id="PF00560">
    <property type="entry name" value="LRR_1"/>
    <property type="match status" value="2"/>
</dbReference>
<organism evidence="2 3">
    <name type="scientific">Pleodorina starrii</name>
    <dbReference type="NCBI Taxonomy" id="330485"/>
    <lineage>
        <taxon>Eukaryota</taxon>
        <taxon>Viridiplantae</taxon>
        <taxon>Chlorophyta</taxon>
        <taxon>core chlorophytes</taxon>
        <taxon>Chlorophyceae</taxon>
        <taxon>CS clade</taxon>
        <taxon>Chlamydomonadales</taxon>
        <taxon>Volvocaceae</taxon>
        <taxon>Pleodorina</taxon>
    </lineage>
</organism>
<sequence length="316" mass="34644">MAWFPSSKHVQRLSCLAFVGLLVLAALNRRSLTFARTLERDVFGLIAFYMEVRDRDPEWRGAMDKWPVHTCNISGVCEIDPCGFEFDPDRHDWEGVSCRYQYGWDRSIPRLVTNVHLPKRGLTGELPRSLLMFENITEIDFDSNQLVGTLPREFGCLRNLIEIDLSDNQLSGTIPQEWNLLNGLVEMELDGNRGLTGCVPNECPPNNRLCGRFFGTPCPSFTTDPLIGTDVRGTRVGGRCAPYPGGDAALVAGLRCPVPGEFRDSITRFFAEQQAKSKQQSAPAAGGMFAASNATATTTAAAAAAAAASQQAPKLK</sequence>
<reference evidence="2 3" key="1">
    <citation type="journal article" date="2023" name="Commun. Biol.">
        <title>Reorganization of the ancestral sex-determining regions during the evolution of trioecy in Pleodorina starrii.</title>
        <authorList>
            <person name="Takahashi K."/>
            <person name="Suzuki S."/>
            <person name="Kawai-Toyooka H."/>
            <person name="Yamamoto K."/>
            <person name="Hamaji T."/>
            <person name="Ootsuki R."/>
            <person name="Yamaguchi H."/>
            <person name="Kawachi M."/>
            <person name="Higashiyama T."/>
            <person name="Nozaki H."/>
        </authorList>
    </citation>
    <scope>NUCLEOTIDE SEQUENCE [LARGE SCALE GENOMIC DNA]</scope>
    <source>
        <strain evidence="2 3">NIES-4479</strain>
    </source>
</reference>